<dbReference type="Gramene" id="Kaladp0033s0068.1.v1.1">
    <property type="protein sequence ID" value="Kaladp0033s0068.1.v1.1"/>
    <property type="gene ID" value="Kaladp0033s0068.v1.1"/>
</dbReference>
<evidence type="ECO:0000313" key="3">
    <source>
        <dbReference type="Proteomes" id="UP000594263"/>
    </source>
</evidence>
<feature type="signal peptide" evidence="1">
    <location>
        <begin position="1"/>
        <end position="21"/>
    </location>
</feature>
<accession>A0A7N0ZTT3</accession>
<organism evidence="2 3">
    <name type="scientific">Kalanchoe fedtschenkoi</name>
    <name type="common">Lavender scallops</name>
    <name type="synonym">South American air plant</name>
    <dbReference type="NCBI Taxonomy" id="63787"/>
    <lineage>
        <taxon>Eukaryota</taxon>
        <taxon>Viridiplantae</taxon>
        <taxon>Streptophyta</taxon>
        <taxon>Embryophyta</taxon>
        <taxon>Tracheophyta</taxon>
        <taxon>Spermatophyta</taxon>
        <taxon>Magnoliopsida</taxon>
        <taxon>eudicotyledons</taxon>
        <taxon>Gunneridae</taxon>
        <taxon>Pentapetalae</taxon>
        <taxon>Saxifragales</taxon>
        <taxon>Crassulaceae</taxon>
        <taxon>Kalanchoe</taxon>
    </lineage>
</organism>
<evidence type="ECO:0000313" key="2">
    <source>
        <dbReference type="EnsemblPlants" id="Kaladp0033s0068.1.v1.1"/>
    </source>
</evidence>
<reference evidence="2" key="1">
    <citation type="submission" date="2021-01" db="UniProtKB">
        <authorList>
            <consortium name="EnsemblPlants"/>
        </authorList>
    </citation>
    <scope>IDENTIFICATION</scope>
</reference>
<dbReference type="AlphaFoldDB" id="A0A7N0ZTT3"/>
<sequence length="124" mass="13455">MEPKIVAFGVLLTVLLLSVRALAVDATPHSPANGSEEMVPVMDESVRRMELRGMFNLSHGGSRRKLGSFQICAVCTCCGGITRKLSSPPFTLPWCPMLLCPARQPGLGRRTYHSSSLVVQVLIC</sequence>
<evidence type="ECO:0008006" key="4">
    <source>
        <dbReference type="Google" id="ProtNLM"/>
    </source>
</evidence>
<dbReference type="Proteomes" id="UP000594263">
    <property type="component" value="Unplaced"/>
</dbReference>
<feature type="chain" id="PRO_5029632137" description="Hepcidin" evidence="1">
    <location>
        <begin position="22"/>
        <end position="124"/>
    </location>
</feature>
<protein>
    <recommendedName>
        <fullName evidence="4">Hepcidin</fullName>
    </recommendedName>
</protein>
<name>A0A7N0ZTT3_KALFE</name>
<keyword evidence="1" id="KW-0732">Signal</keyword>
<dbReference type="EnsemblPlants" id="Kaladp0033s0068.1.v1.1">
    <property type="protein sequence ID" value="Kaladp0033s0068.1.v1.1"/>
    <property type="gene ID" value="Kaladp0033s0068.v1.1"/>
</dbReference>
<keyword evidence="3" id="KW-1185">Reference proteome</keyword>
<evidence type="ECO:0000256" key="1">
    <source>
        <dbReference type="SAM" id="SignalP"/>
    </source>
</evidence>
<proteinExistence type="predicted"/>